<dbReference type="PROSITE" id="PS51257">
    <property type="entry name" value="PROKAR_LIPOPROTEIN"/>
    <property type="match status" value="1"/>
</dbReference>
<protein>
    <submittedName>
        <fullName evidence="1">Uncharacterized protein</fullName>
    </submittedName>
</protein>
<proteinExistence type="predicted"/>
<gene>
    <name evidence="1" type="ORF">S01H4_24139</name>
</gene>
<accession>X1BQ38</accession>
<comment type="caution">
    <text evidence="1">The sequence shown here is derived from an EMBL/GenBank/DDBJ whole genome shotgun (WGS) entry which is preliminary data.</text>
</comment>
<evidence type="ECO:0000313" key="1">
    <source>
        <dbReference type="EMBL" id="GAG83307.1"/>
    </source>
</evidence>
<dbReference type="EMBL" id="BART01011301">
    <property type="protein sequence ID" value="GAG83307.1"/>
    <property type="molecule type" value="Genomic_DNA"/>
</dbReference>
<dbReference type="AlphaFoldDB" id="X1BQ38"/>
<name>X1BQ38_9ZZZZ</name>
<organism evidence="1">
    <name type="scientific">marine sediment metagenome</name>
    <dbReference type="NCBI Taxonomy" id="412755"/>
    <lineage>
        <taxon>unclassified sequences</taxon>
        <taxon>metagenomes</taxon>
        <taxon>ecological metagenomes</taxon>
    </lineage>
</organism>
<reference evidence="1" key="1">
    <citation type="journal article" date="2014" name="Front. Microbiol.">
        <title>High frequency of phylogenetically diverse reductive dehalogenase-homologous genes in deep subseafloor sedimentary metagenomes.</title>
        <authorList>
            <person name="Kawai M."/>
            <person name="Futagami T."/>
            <person name="Toyoda A."/>
            <person name="Takaki Y."/>
            <person name="Nishi S."/>
            <person name="Hori S."/>
            <person name="Arai W."/>
            <person name="Tsubouchi T."/>
            <person name="Morono Y."/>
            <person name="Uchiyama I."/>
            <person name="Ito T."/>
            <person name="Fujiyama A."/>
            <person name="Inagaki F."/>
            <person name="Takami H."/>
        </authorList>
    </citation>
    <scope>NUCLEOTIDE SEQUENCE</scope>
    <source>
        <strain evidence="1">Expedition CK06-06</strain>
    </source>
</reference>
<sequence>MGEWREVTIYKRGSCPCNGCQVGWGSCSSKIENGKHYTKYDDCTETCQRLKDWELDQDISKHDVLWKELAKV</sequence>